<evidence type="ECO:0000259" key="9">
    <source>
        <dbReference type="Pfam" id="PF13087"/>
    </source>
</evidence>
<dbReference type="InterPro" id="IPR041679">
    <property type="entry name" value="DNA2/NAM7-like_C"/>
</dbReference>
<keyword evidence="2" id="KW-0547">Nucleotide-binding</keyword>
<feature type="domain" description="DNA2/NAM7 helicase helicase" evidence="8">
    <location>
        <begin position="955"/>
        <end position="1014"/>
    </location>
</feature>
<evidence type="ECO:0000313" key="10">
    <source>
        <dbReference type="EMBL" id="MCH6161570.1"/>
    </source>
</evidence>
<comment type="similarity">
    <text evidence="1">Belongs to the DNA2/NAM7 helicase family.</text>
</comment>
<feature type="compositionally biased region" description="Low complexity" evidence="7">
    <location>
        <begin position="261"/>
        <end position="271"/>
    </location>
</feature>
<dbReference type="Pfam" id="PF13087">
    <property type="entry name" value="AAA_12"/>
    <property type="match status" value="1"/>
</dbReference>
<feature type="region of interest" description="Disordered" evidence="7">
    <location>
        <begin position="246"/>
        <end position="285"/>
    </location>
</feature>
<evidence type="ECO:0000256" key="7">
    <source>
        <dbReference type="SAM" id="MobiDB-lite"/>
    </source>
</evidence>
<name>A0ABS9SZ67_9ACTN</name>
<evidence type="ECO:0000256" key="1">
    <source>
        <dbReference type="ARBA" id="ARBA00007913"/>
    </source>
</evidence>
<evidence type="ECO:0000256" key="3">
    <source>
        <dbReference type="ARBA" id="ARBA00022801"/>
    </source>
</evidence>
<keyword evidence="4" id="KW-0347">Helicase</keyword>
<evidence type="ECO:0000256" key="6">
    <source>
        <dbReference type="SAM" id="Coils"/>
    </source>
</evidence>
<dbReference type="Gene3D" id="3.40.50.300">
    <property type="entry name" value="P-loop containing nucleotide triphosphate hydrolases"/>
    <property type="match status" value="3"/>
</dbReference>
<sequence>MGAVNRSKVERKRQAQILRFWRAVEYFSPPDVPRVNPRNKMFPVWANQPLPWEPGSAISRMRFNEKRAWQHTVYAGIFSIDKVRDVLLEAFRSPESEQDFDGRISGDSALLCFTVNEAGQLLKESVTLSSCAWAVSQTLDPGPHDARWLTGFEEQCEDLTARLLDLGDGKIDVEREPPADRGGPAPSLGPVAGLMSKLALGVAKGGIGLAASSVTAGLGPVAGPIAAKVVEQVGSDMAESAMARLTDRTAGKGNPPEEQNSSEADASAESPDASEEPEEPPAEVGTKVLDVYDLAAITRWVAERLGVAAVLKPDAIRVRSYEVSAKRADEPVGDVFLNSFYADDLARVANALEKGQSGTALLNYLRAEEDLDAMRRFDVRRLPETVLEHVQPSSMPAGRWPADDDKPLVLSQQFAVNRIIETLGTEGGRGIYAVNGPPGTGKTTMLRDLIAAVVVQRAERLAVLKSPEDAFTRKPLRWRTEETAGKTFAPTLFPLIPALSGFEIVIASSNNGAVENVTLEVPSAQAIGEAWKPHAEYLSGPASLLLKGEAWGAIAACLGKRSNRSGFVERFWWGKAEKPDHQRTNTGELRVGLHKMLQTQSAYAGSSASNSVTAAEEEGAESDQSAPLGRETWTQAVRQFNQARRKVRELTAKRQEIADLARREAGPDALLGQMLARETDAHRRVDQLRSERRRCCMALERSEQEHTRRQRVVIAIRGQLEPAEARVKAAEQGVRAAEAALHAHDARKPGIFKRVFSREARQRWESERVPLETRLQDADADLAAQESTHQTVHGELRTAQGQLDQALTDVQRAQWALSACEQRLEEETAQAVGAGQQVQDRHRELEQNRRQLDAARRRWGAAVPGPEWRADPDDRQAMEARELSAPWMDPEIAEARTALFLAALDLHRALLTAAPEKMRKNLLAAMDVVKGKAPRSLPAETVLAAWRMLFLVVPVVSTTFASMGRMFDKLGSETLGWLFVDEAGQAAPQEVIGALWRSRRAVVVGDPLQLEPVVPLPWTGQKRLASHFEVDRQWTPAAGSVQTLADRLNSYGTWLKDGEGENVWLGSPLRVHRRCDRLMFEVSNKIAYDGMMVYGVLREGEEFPLARWSVWRDVGSLPSDDKWNPEEGHVLEDSLRLIRDRISEVLQEEMEESQSVPLVPGESRGAHAQELTRRLNQSVFVVSPFRDVVNGIRRVVGSRLDDKRYGTVHTTQGKEADIVILVLGTGTGQVGSRDWASKNPNLLNVAVTRARRRLIVIGDFNTWSRHRYFSDLAHHDQLQIRPTRGERG</sequence>
<feature type="domain" description="DNA2/NAM7 helicase-like C-terminal" evidence="9">
    <location>
        <begin position="1177"/>
        <end position="1259"/>
    </location>
</feature>
<dbReference type="InterPro" id="IPR027417">
    <property type="entry name" value="P-loop_NTPase"/>
</dbReference>
<feature type="region of interest" description="Disordered" evidence="7">
    <location>
        <begin position="602"/>
        <end position="631"/>
    </location>
</feature>
<evidence type="ECO:0000256" key="4">
    <source>
        <dbReference type="ARBA" id="ARBA00022806"/>
    </source>
</evidence>
<comment type="caution">
    <text evidence="10">The sequence shown here is derived from an EMBL/GenBank/DDBJ whole genome shotgun (WGS) entry which is preliminary data.</text>
</comment>
<evidence type="ECO:0000256" key="2">
    <source>
        <dbReference type="ARBA" id="ARBA00022741"/>
    </source>
</evidence>
<feature type="compositionally biased region" description="Acidic residues" evidence="7">
    <location>
        <begin position="272"/>
        <end position="281"/>
    </location>
</feature>
<keyword evidence="6" id="KW-0175">Coiled coil</keyword>
<evidence type="ECO:0000256" key="5">
    <source>
        <dbReference type="ARBA" id="ARBA00022840"/>
    </source>
</evidence>
<dbReference type="Proteomes" id="UP001166784">
    <property type="component" value="Unassembled WGS sequence"/>
</dbReference>
<dbReference type="SUPFAM" id="SSF52540">
    <property type="entry name" value="P-loop containing nucleoside triphosphate hydrolases"/>
    <property type="match status" value="1"/>
</dbReference>
<evidence type="ECO:0000313" key="11">
    <source>
        <dbReference type="Proteomes" id="UP001166784"/>
    </source>
</evidence>
<gene>
    <name evidence="10" type="ORF">MMA15_14555</name>
</gene>
<dbReference type="RefSeq" id="WP_241060086.1">
    <property type="nucleotide sequence ID" value="NZ_JAKWJU010000002.1"/>
</dbReference>
<keyword evidence="3" id="KW-0378">Hydrolase</keyword>
<keyword evidence="5" id="KW-0067">ATP-binding</keyword>
<evidence type="ECO:0000259" key="8">
    <source>
        <dbReference type="Pfam" id="PF13086"/>
    </source>
</evidence>
<keyword evidence="11" id="KW-1185">Reference proteome</keyword>
<dbReference type="PANTHER" id="PTHR43788:SF8">
    <property type="entry name" value="DNA-BINDING PROTEIN SMUBP-2"/>
    <property type="match status" value="1"/>
</dbReference>
<organism evidence="10 11">
    <name type="scientific">Streptomyces marispadix</name>
    <dbReference type="NCBI Taxonomy" id="2922868"/>
    <lineage>
        <taxon>Bacteria</taxon>
        <taxon>Bacillati</taxon>
        <taxon>Actinomycetota</taxon>
        <taxon>Actinomycetes</taxon>
        <taxon>Kitasatosporales</taxon>
        <taxon>Streptomycetaceae</taxon>
        <taxon>Streptomyces</taxon>
    </lineage>
</organism>
<dbReference type="EMBL" id="JAKWJU010000002">
    <property type="protein sequence ID" value="MCH6161570.1"/>
    <property type="molecule type" value="Genomic_DNA"/>
</dbReference>
<dbReference type="PANTHER" id="PTHR43788">
    <property type="entry name" value="DNA2/NAM7 HELICASE FAMILY MEMBER"/>
    <property type="match status" value="1"/>
</dbReference>
<feature type="coiled-coil region" evidence="6">
    <location>
        <begin position="810"/>
        <end position="858"/>
    </location>
</feature>
<reference evidence="10" key="1">
    <citation type="submission" date="2022-03" db="EMBL/GenBank/DDBJ databases">
        <authorList>
            <person name="Santos J.D.N."/>
            <person name="Kallscheuer N."/>
            <person name="Jogler C."/>
            <person name="Lage O.M."/>
        </authorList>
    </citation>
    <scope>NUCLEOTIDE SEQUENCE</scope>
    <source>
        <strain evidence="10">M600PL45_2</strain>
    </source>
</reference>
<feature type="compositionally biased region" description="Polar residues" evidence="7">
    <location>
        <begin position="602"/>
        <end position="613"/>
    </location>
</feature>
<accession>A0ABS9SZ67</accession>
<dbReference type="Pfam" id="PF13086">
    <property type="entry name" value="AAA_11"/>
    <property type="match status" value="1"/>
</dbReference>
<dbReference type="InterPro" id="IPR041677">
    <property type="entry name" value="DNA2/NAM7_AAA_11"/>
</dbReference>
<protein>
    <submittedName>
        <fullName evidence="10">AAA domain-containing protein</fullName>
    </submittedName>
</protein>
<proteinExistence type="inferred from homology"/>
<reference evidence="10" key="2">
    <citation type="journal article" date="2023" name="Int. J. Syst. Evol. Microbiol.">
        <title>Streptomyces marispadix sp. nov., isolated from marine beach sediment of the Northern Coast of Portugal.</title>
        <authorList>
            <person name="dos Santos J.D.N."/>
            <person name="Vitorino I.R."/>
            <person name="Kallscheuer N."/>
            <person name="Srivastava A."/>
            <person name="Krautwurst S."/>
            <person name="Marz M."/>
            <person name="Jogler C."/>
            <person name="Lobo Da Cunha A."/>
            <person name="Catita J."/>
            <person name="Goncalves H."/>
            <person name="Gonzalez I."/>
            <person name="Reyes F."/>
            <person name="Lage O.M."/>
        </authorList>
    </citation>
    <scope>NUCLEOTIDE SEQUENCE</scope>
    <source>
        <strain evidence="10">M600PL45_2</strain>
    </source>
</reference>
<dbReference type="InterPro" id="IPR050534">
    <property type="entry name" value="Coronavir_polyprotein_1ab"/>
</dbReference>